<name>A0A7S3N8Y1_9SPIT</name>
<evidence type="ECO:0000256" key="5">
    <source>
        <dbReference type="RuleBase" id="RU004398"/>
    </source>
</evidence>
<accession>A0A7S3N8Y1</accession>
<dbReference type="GO" id="GO:0000408">
    <property type="term" value="C:EKC/KEOPS complex"/>
    <property type="evidence" value="ECO:0007669"/>
    <property type="project" value="TreeGrafter"/>
</dbReference>
<dbReference type="SUPFAM" id="SSF143870">
    <property type="entry name" value="PF0523-like"/>
    <property type="match status" value="1"/>
</dbReference>
<dbReference type="PANTHER" id="PTHR15840">
    <property type="entry name" value="CGI-121 FAMILY MEMBER"/>
    <property type="match status" value="1"/>
</dbReference>
<evidence type="ECO:0000256" key="3">
    <source>
        <dbReference type="ARBA" id="ARBA00022694"/>
    </source>
</evidence>
<sequence>MEFVSRHFPNKFKLSLHRIKADIGKSELDGVRQELKTVVAEQPDHVCVINASLVVLQAVSFAVHRALHSKKHASMKTDCLNKEILYCLYPSHGIAKSLEAIGVESIQSAFLLLAFEKDDKFYSLPENENVDCLKLQDIADHVDIAEMRKLYEITADEEATAHGFSAAVCNRLALMNH</sequence>
<organism evidence="6">
    <name type="scientific">Euplotes harpa</name>
    <dbReference type="NCBI Taxonomy" id="151035"/>
    <lineage>
        <taxon>Eukaryota</taxon>
        <taxon>Sar</taxon>
        <taxon>Alveolata</taxon>
        <taxon>Ciliophora</taxon>
        <taxon>Intramacronucleata</taxon>
        <taxon>Spirotrichea</taxon>
        <taxon>Hypotrichia</taxon>
        <taxon>Euplotida</taxon>
        <taxon>Euplotidae</taxon>
        <taxon>Euplotes</taxon>
    </lineage>
</organism>
<dbReference type="PANTHER" id="PTHR15840:SF10">
    <property type="entry name" value="EKC_KEOPS COMPLEX SUBUNIT TPRKB"/>
    <property type="match status" value="1"/>
</dbReference>
<protein>
    <submittedName>
        <fullName evidence="6">Uncharacterized protein</fullName>
    </submittedName>
</protein>
<comment type="similarity">
    <text evidence="2 5">Belongs to the CGI121/TPRKB family.</text>
</comment>
<evidence type="ECO:0000256" key="4">
    <source>
        <dbReference type="ARBA" id="ARBA00023242"/>
    </source>
</evidence>
<keyword evidence="3" id="KW-0819">tRNA processing</keyword>
<dbReference type="InterPro" id="IPR013926">
    <property type="entry name" value="CGI121/TPRKB"/>
</dbReference>
<dbReference type="GO" id="GO:0005829">
    <property type="term" value="C:cytosol"/>
    <property type="evidence" value="ECO:0007669"/>
    <property type="project" value="TreeGrafter"/>
</dbReference>
<evidence type="ECO:0000313" key="6">
    <source>
        <dbReference type="EMBL" id="CAE0348013.1"/>
    </source>
</evidence>
<dbReference type="EMBL" id="HBII01016338">
    <property type="protein sequence ID" value="CAE0348013.1"/>
    <property type="molecule type" value="Transcribed_RNA"/>
</dbReference>
<dbReference type="Gene3D" id="3.30.2380.10">
    <property type="entry name" value="CGI121/TPRKB"/>
    <property type="match status" value="1"/>
</dbReference>
<evidence type="ECO:0000256" key="2">
    <source>
        <dbReference type="ARBA" id="ARBA00005546"/>
    </source>
</evidence>
<gene>
    <name evidence="6" type="ORF">EHAR0213_LOCUS6924</name>
</gene>
<reference evidence="6" key="1">
    <citation type="submission" date="2021-01" db="EMBL/GenBank/DDBJ databases">
        <authorList>
            <person name="Corre E."/>
            <person name="Pelletier E."/>
            <person name="Niang G."/>
            <person name="Scheremetjew M."/>
            <person name="Finn R."/>
            <person name="Kale V."/>
            <person name="Holt S."/>
            <person name="Cochrane G."/>
            <person name="Meng A."/>
            <person name="Brown T."/>
            <person name="Cohen L."/>
        </authorList>
    </citation>
    <scope>NUCLEOTIDE SEQUENCE</scope>
    <source>
        <strain evidence="6">FSP1.4</strain>
    </source>
</reference>
<dbReference type="GO" id="GO:0002949">
    <property type="term" value="P:tRNA threonylcarbamoyladenosine modification"/>
    <property type="evidence" value="ECO:0007669"/>
    <property type="project" value="TreeGrafter"/>
</dbReference>
<dbReference type="InterPro" id="IPR036504">
    <property type="entry name" value="CGI121/TPRKB_sf"/>
</dbReference>
<comment type="subcellular location">
    <subcellularLocation>
        <location evidence="1">Nucleus</location>
    </subcellularLocation>
</comment>
<proteinExistence type="inferred from homology"/>
<keyword evidence="4 5" id="KW-0539">Nucleus</keyword>
<dbReference type="Pfam" id="PF08617">
    <property type="entry name" value="CGI-121"/>
    <property type="match status" value="1"/>
</dbReference>
<dbReference type="GO" id="GO:0005634">
    <property type="term" value="C:nucleus"/>
    <property type="evidence" value="ECO:0007669"/>
    <property type="project" value="UniProtKB-SubCell"/>
</dbReference>
<evidence type="ECO:0000256" key="1">
    <source>
        <dbReference type="ARBA" id="ARBA00004123"/>
    </source>
</evidence>
<dbReference type="AlphaFoldDB" id="A0A7S3N8Y1"/>